<dbReference type="PANTHER" id="PTHR30319:SF1">
    <property type="entry name" value="TRANSCRIPTIONAL REPRESSOR PAAX"/>
    <property type="match status" value="1"/>
</dbReference>
<dbReference type="InterPro" id="IPR036390">
    <property type="entry name" value="WH_DNA-bd_sf"/>
</dbReference>
<dbReference type="AlphaFoldDB" id="A0A2Z4JEE5"/>
<dbReference type="InterPro" id="IPR011965">
    <property type="entry name" value="PaaX_trns_reg"/>
</dbReference>
<keyword evidence="5" id="KW-0614">Plasmid</keyword>
<dbReference type="RefSeq" id="WP_112443176.1">
    <property type="nucleotide sequence ID" value="NZ_CP030074.1"/>
</dbReference>
<accession>A0A2Z4JEE5</accession>
<dbReference type="PANTHER" id="PTHR30319">
    <property type="entry name" value="PHENYLACETIC ACID REGULATOR-RELATED TRANSCRIPTIONAL REPRESSOR"/>
    <property type="match status" value="1"/>
</dbReference>
<dbReference type="Proteomes" id="UP000249616">
    <property type="component" value="Plasmid unnamed1"/>
</dbReference>
<dbReference type="KEGG" id="scad:DN051_43090"/>
<feature type="region of interest" description="Disordered" evidence="1">
    <location>
        <begin position="1"/>
        <end position="29"/>
    </location>
</feature>
<name>A0A2Z4JEE5_9ACTN</name>
<feature type="domain" description="Transcriptional repressor PaaX-like C-terminal" evidence="3">
    <location>
        <begin position="203"/>
        <end position="288"/>
    </location>
</feature>
<feature type="domain" description="Transcriptional repressor PaaX-like N-terminal" evidence="2">
    <location>
        <begin position="32"/>
        <end position="101"/>
    </location>
</feature>
<evidence type="ECO:0000313" key="6">
    <source>
        <dbReference type="Proteomes" id="UP000249616"/>
    </source>
</evidence>
<dbReference type="Pfam" id="PF07848">
    <property type="entry name" value="PaaX"/>
    <property type="match status" value="1"/>
</dbReference>
<sequence>MIQSDVGKGGPDEDTAHEDTAGAEPGSGPALRPQSLMLNFLGNFVLGSDLCVYSGSIIDVLAHTGVGERATRSTLSRMVDRGLLRRRRAGRRMYFGLTDRATAILEDGKQRLLARDAVNKDWDGTWTLLAFSLPEAEQRRRHDLRSRLTWAGFAPLIGGLWIAPGAADVTRLTEDTELASYLRVFRSTADPATDTDRMIHDTWDLDTPAAGYRAFRHRWSAFADGRDGTIPAADADAIALQLRLLTEWLLVIRADPYLPAQHLPADWPAAAAQGVFRRAEARMDPVALASAQRLLETMPLRD</sequence>
<dbReference type="Gene3D" id="1.20.58.1460">
    <property type="match status" value="1"/>
</dbReference>
<evidence type="ECO:0000259" key="4">
    <source>
        <dbReference type="Pfam" id="PF20803"/>
    </source>
</evidence>
<dbReference type="PIRSF" id="PIRSF020623">
    <property type="entry name" value="PaaX"/>
    <property type="match status" value="1"/>
</dbReference>
<dbReference type="InterPro" id="IPR048846">
    <property type="entry name" value="PaaX-like_central"/>
</dbReference>
<evidence type="ECO:0000313" key="5">
    <source>
        <dbReference type="EMBL" id="AWW43357.1"/>
    </source>
</evidence>
<keyword evidence="6" id="KW-1185">Reference proteome</keyword>
<evidence type="ECO:0000259" key="3">
    <source>
        <dbReference type="Pfam" id="PF08223"/>
    </source>
</evidence>
<dbReference type="Gene3D" id="3.30.70.2650">
    <property type="match status" value="1"/>
</dbReference>
<gene>
    <name evidence="5" type="ORF">DN051_43090</name>
</gene>
<dbReference type="SUPFAM" id="SSF46785">
    <property type="entry name" value="Winged helix' DNA-binding domain"/>
    <property type="match status" value="1"/>
</dbReference>
<dbReference type="EMBL" id="CP030074">
    <property type="protein sequence ID" value="AWW43357.1"/>
    <property type="molecule type" value="Genomic_DNA"/>
</dbReference>
<dbReference type="InterPro" id="IPR013225">
    <property type="entry name" value="PaaX_C"/>
</dbReference>
<protein>
    <submittedName>
        <fullName evidence="5">PaaX family transcriptional regulator</fullName>
    </submittedName>
</protein>
<feature type="domain" description="Transcriptional repressor PaaX-like central Cas2-like" evidence="4">
    <location>
        <begin position="120"/>
        <end position="197"/>
    </location>
</feature>
<dbReference type="InterPro" id="IPR036388">
    <property type="entry name" value="WH-like_DNA-bd_sf"/>
</dbReference>
<reference evidence="6" key="1">
    <citation type="submission" date="2018-06" db="EMBL/GenBank/DDBJ databases">
        <authorList>
            <person name="Li K."/>
        </authorList>
    </citation>
    <scope>NUCLEOTIDE SEQUENCE [LARGE SCALE GENOMIC DNA]</scope>
    <source>
        <strain evidence="6">ZFG47</strain>
        <plasmid evidence="6">unnamed1</plasmid>
    </source>
</reference>
<dbReference type="GO" id="GO:0006351">
    <property type="term" value="P:DNA-templated transcription"/>
    <property type="evidence" value="ECO:0007669"/>
    <property type="project" value="InterPro"/>
</dbReference>
<dbReference type="InterPro" id="IPR012906">
    <property type="entry name" value="PaaX-like_N"/>
</dbReference>
<evidence type="ECO:0000259" key="2">
    <source>
        <dbReference type="Pfam" id="PF07848"/>
    </source>
</evidence>
<dbReference type="Gene3D" id="1.10.10.10">
    <property type="entry name" value="Winged helix-like DNA-binding domain superfamily/Winged helix DNA-binding domain"/>
    <property type="match status" value="1"/>
</dbReference>
<geneLocation type="plasmid" evidence="5 6">
    <name>unnamed1</name>
</geneLocation>
<proteinExistence type="predicted"/>
<dbReference type="Pfam" id="PF20803">
    <property type="entry name" value="PaaX_M"/>
    <property type="match status" value="1"/>
</dbReference>
<evidence type="ECO:0000256" key="1">
    <source>
        <dbReference type="SAM" id="MobiDB-lite"/>
    </source>
</evidence>
<dbReference type="Pfam" id="PF08223">
    <property type="entry name" value="PaaX_C"/>
    <property type="match status" value="1"/>
</dbReference>
<organism evidence="5 6">
    <name type="scientific">Streptomyces cadmiisoli</name>
    <dbReference type="NCBI Taxonomy" id="2184053"/>
    <lineage>
        <taxon>Bacteria</taxon>
        <taxon>Bacillati</taxon>
        <taxon>Actinomycetota</taxon>
        <taxon>Actinomycetes</taxon>
        <taxon>Kitasatosporales</taxon>
        <taxon>Streptomycetaceae</taxon>
        <taxon>Streptomyces</taxon>
        <taxon>Streptomyces aurantiacus group</taxon>
    </lineage>
</organism>